<dbReference type="AlphaFoldDB" id="A0A923E7M8"/>
<protein>
    <submittedName>
        <fullName evidence="1">Cytoplasmic protein</fullName>
    </submittedName>
</protein>
<accession>A0A923E7M8</accession>
<comment type="caution">
    <text evidence="1">The sequence shown here is derived from an EMBL/GenBank/DDBJ whole genome shotgun (WGS) entry which is preliminary data.</text>
</comment>
<keyword evidence="2" id="KW-1185">Reference proteome</keyword>
<reference evidence="1 2" key="1">
    <citation type="submission" date="2020-04" db="EMBL/GenBank/DDBJ databases">
        <title>Genomic insights into acetone-butanol-ethanol (ABE) fermentation by sequencing solventogenic clostridia strains.</title>
        <authorList>
            <person name="Brown S."/>
        </authorList>
    </citation>
    <scope>NUCLEOTIDE SEQUENCE [LARGE SCALE GENOMIC DNA]</scope>
    <source>
        <strain evidence="1 2">DJ011</strain>
    </source>
</reference>
<dbReference type="Proteomes" id="UP000563151">
    <property type="component" value="Unassembled WGS sequence"/>
</dbReference>
<evidence type="ECO:0000313" key="1">
    <source>
        <dbReference type="EMBL" id="MBC2396196.1"/>
    </source>
</evidence>
<dbReference type="EMBL" id="JAAZWO010000001">
    <property type="protein sequence ID" value="MBC2396196.1"/>
    <property type="molecule type" value="Genomic_DNA"/>
</dbReference>
<dbReference type="RefSeq" id="WP_156950269.1">
    <property type="nucleotide sequence ID" value="NZ_JAAZWO010000001.1"/>
</dbReference>
<proteinExistence type="predicted"/>
<name>A0A923E7M8_CLOTT</name>
<gene>
    <name evidence="1" type="ORF">HGG79_00140</name>
</gene>
<organism evidence="1 2">
    <name type="scientific">Clostridium tetanomorphum</name>
    <dbReference type="NCBI Taxonomy" id="1553"/>
    <lineage>
        <taxon>Bacteria</taxon>
        <taxon>Bacillati</taxon>
        <taxon>Bacillota</taxon>
        <taxon>Clostridia</taxon>
        <taxon>Eubacteriales</taxon>
        <taxon>Clostridiaceae</taxon>
        <taxon>Clostridium</taxon>
    </lineage>
</organism>
<evidence type="ECO:0000313" key="2">
    <source>
        <dbReference type="Proteomes" id="UP000563151"/>
    </source>
</evidence>
<sequence length="410" mass="47729">MLRNSKVEQIQILNNSEILFRVKNGFGKLNMSFVKDKNDEIKITYFLGDTPLIMSNTEYCPTCSTMIQLAEGREKVDSKVVEVLNNINTIQSIEDGFEKIKPILVLLDDGYYVLKEIELIPTDGEGNYFWNLDGKSKNYNASADFYLRDYGTIYGTPKFMLPSQGTNCYNNERVEYYREKIRNGEKLFGIAIELRSFMSLLIDGHHKATACYLEGETLSCITIIKPYSYKNYNTGEEGINYLGNDIPFSKLSDAKDIKHYYNKKNTSSRNEYKQIILEEKHTMPINIGKPKVDFPDYEDIALSNLAQDTSDEKISELLNYIGEYPLEELEYIFYNLKVNNKAKAKDLCFKILSSNEFQSIWDICVKFLSQYRVKEVEDLFINILVDYDQYDCISYEKIKKIIDDYFKENK</sequence>